<dbReference type="RefSeq" id="WP_022610126.1">
    <property type="nucleotide sequence ID" value="NZ_LK391965.1"/>
</dbReference>
<evidence type="ECO:0008006" key="3">
    <source>
        <dbReference type="Google" id="ProtNLM"/>
    </source>
</evidence>
<dbReference type="Proteomes" id="UP000018211">
    <property type="component" value="Unassembled WGS sequence"/>
</dbReference>
<proteinExistence type="predicted"/>
<evidence type="ECO:0000313" key="1">
    <source>
        <dbReference type="EMBL" id="CCO44195.1"/>
    </source>
</evidence>
<protein>
    <recommendedName>
        <fullName evidence="3">TMhelix containing protein</fullName>
    </recommendedName>
</protein>
<organism evidence="1 2">
    <name type="scientific">Vibrio nigripulchritudo SOn1</name>
    <dbReference type="NCBI Taxonomy" id="1238450"/>
    <lineage>
        <taxon>Bacteria</taxon>
        <taxon>Pseudomonadati</taxon>
        <taxon>Pseudomonadota</taxon>
        <taxon>Gammaproteobacteria</taxon>
        <taxon>Vibrionales</taxon>
        <taxon>Vibrionaceae</taxon>
        <taxon>Vibrio</taxon>
    </lineage>
</organism>
<sequence>MRILAALTFILALYSAIGVTYMLVSDFVDSENTRITELCENQKMMSPLDCYKQH</sequence>
<accession>A0AAV2VHM1</accession>
<reference evidence="1 2" key="1">
    <citation type="journal article" date="2013" name="ISME J.">
        <title>Comparative genomics of pathogenic lineages of Vibrio nigripulchritudo identifies virulence-associated traits.</title>
        <authorList>
            <person name="Goudenege D."/>
            <person name="Labreuche Y."/>
            <person name="Krin E."/>
            <person name="Ansquer D."/>
            <person name="Mangenot S."/>
            <person name="Calteau A."/>
            <person name="Medigue C."/>
            <person name="Mazel D."/>
            <person name="Polz M.F."/>
            <person name="Le Roux F."/>
        </authorList>
    </citation>
    <scope>NUCLEOTIDE SEQUENCE [LARGE SCALE GENOMIC DNA]</scope>
    <source>
        <strain evidence="1 2">SOn1</strain>
    </source>
</reference>
<evidence type="ECO:0000313" key="2">
    <source>
        <dbReference type="Proteomes" id="UP000018211"/>
    </source>
</evidence>
<gene>
    <name evidence="1" type="ORF">VIBNISOn1_1050021</name>
</gene>
<name>A0AAV2VHM1_9VIBR</name>
<comment type="caution">
    <text evidence="1">The sequence shown here is derived from an EMBL/GenBank/DDBJ whole genome shotgun (WGS) entry which is preliminary data.</text>
</comment>
<dbReference type="AlphaFoldDB" id="A0AAV2VHM1"/>
<dbReference type="EMBL" id="CAOF01000008">
    <property type="protein sequence ID" value="CCO44195.1"/>
    <property type="molecule type" value="Genomic_DNA"/>
</dbReference>